<keyword evidence="6" id="KW-1185">Reference proteome</keyword>
<gene>
    <name evidence="5" type="ORF">ATJ93_2713</name>
</gene>
<evidence type="ECO:0000259" key="4">
    <source>
        <dbReference type="Pfam" id="PF04659"/>
    </source>
</evidence>
<organism evidence="5 6">
    <name type="scientific">Halopiger aswanensis</name>
    <dbReference type="NCBI Taxonomy" id="148449"/>
    <lineage>
        <taxon>Archaea</taxon>
        <taxon>Methanobacteriati</taxon>
        <taxon>Methanobacteriota</taxon>
        <taxon>Stenosarchaea group</taxon>
        <taxon>Halobacteria</taxon>
        <taxon>Halobacteriales</taxon>
        <taxon>Natrialbaceae</taxon>
        <taxon>Halopiger</taxon>
    </lineage>
</organism>
<feature type="region of interest" description="Disordered" evidence="3">
    <location>
        <begin position="738"/>
        <end position="757"/>
    </location>
</feature>
<feature type="compositionally biased region" description="Acidic residues" evidence="3">
    <location>
        <begin position="93"/>
        <end position="107"/>
    </location>
</feature>
<dbReference type="Pfam" id="PF05377">
    <property type="entry name" value="FlaC_arch"/>
    <property type="match status" value="1"/>
</dbReference>
<feature type="compositionally biased region" description="Gly residues" evidence="3">
    <location>
        <begin position="21"/>
        <end position="31"/>
    </location>
</feature>
<keyword evidence="2" id="KW-0974">Archaeal flagellum</keyword>
<feature type="region of interest" description="Disordered" evidence="3">
    <location>
        <begin position="170"/>
        <end position="384"/>
    </location>
</feature>
<dbReference type="PANTHER" id="PTHR40698:SF1">
    <property type="entry name" value="FLAGELLA-RELATED PROTEIN D-RELATED"/>
    <property type="match status" value="1"/>
</dbReference>
<dbReference type="Pfam" id="PF04659">
    <property type="entry name" value="Arch_fla_DE"/>
    <property type="match status" value="1"/>
</dbReference>
<feature type="compositionally biased region" description="Polar residues" evidence="3">
    <location>
        <begin position="125"/>
        <end position="138"/>
    </location>
</feature>
<feature type="region of interest" description="Disordered" evidence="3">
    <location>
        <begin position="490"/>
        <end position="685"/>
    </location>
</feature>
<feature type="region of interest" description="Disordered" evidence="3">
    <location>
        <begin position="1"/>
        <end position="144"/>
    </location>
</feature>
<accession>A0A3R7EG20</accession>
<dbReference type="PANTHER" id="PTHR40698">
    <property type="entry name" value="FLAGELLA-RELATED PROTEIN E-RELATED-RELATED"/>
    <property type="match status" value="1"/>
</dbReference>
<feature type="compositionally biased region" description="Low complexity" evidence="3">
    <location>
        <begin position="348"/>
        <end position="361"/>
    </location>
</feature>
<dbReference type="EMBL" id="RAPO01000002">
    <property type="protein sequence ID" value="RKD95850.1"/>
    <property type="molecule type" value="Genomic_DNA"/>
</dbReference>
<dbReference type="AlphaFoldDB" id="A0A3R7EG20"/>
<feature type="compositionally biased region" description="Acidic residues" evidence="3">
    <location>
        <begin position="505"/>
        <end position="549"/>
    </location>
</feature>
<feature type="compositionally biased region" description="Gly residues" evidence="3">
    <location>
        <begin position="65"/>
        <end position="74"/>
    </location>
</feature>
<dbReference type="OrthoDB" id="121879at2157"/>
<evidence type="ECO:0000313" key="5">
    <source>
        <dbReference type="EMBL" id="RKD95850.1"/>
    </source>
</evidence>
<dbReference type="GO" id="GO:0097588">
    <property type="term" value="P:archaeal or bacterial-type flagellum-dependent cell motility"/>
    <property type="evidence" value="ECO:0007669"/>
    <property type="project" value="InterPro"/>
</dbReference>
<comment type="subcellular location">
    <subcellularLocation>
        <location evidence="1">Archaeal flagellum</location>
    </subcellularLocation>
</comment>
<keyword evidence="5" id="KW-0282">Flagellum</keyword>
<feature type="domain" description="Archaeal flagella protein FlaD/E" evidence="4">
    <location>
        <begin position="384"/>
        <end position="475"/>
    </location>
</feature>
<name>A0A3R7EG20_9EURY</name>
<evidence type="ECO:0000256" key="3">
    <source>
        <dbReference type="SAM" id="MobiDB-lite"/>
    </source>
</evidence>
<proteinExistence type="predicted"/>
<feature type="compositionally biased region" description="Acidic residues" evidence="3">
    <location>
        <begin position="200"/>
        <end position="269"/>
    </location>
</feature>
<dbReference type="InterPro" id="IPR052494">
    <property type="entry name" value="Flagella_assembly_related"/>
</dbReference>
<protein>
    <submittedName>
        <fullName evidence="5">Flagellar accessory protein C (FlaC)</fullName>
    </submittedName>
</protein>
<sequence length="780" mass="82175">MLLSIIGNLLGDGDEQNTDGNDGGSGGGNDLMGGDLSGSTSDEGLMPGTNNSNASGDDDILADGSNGGMGGMDDMGGDDDLLSDDGGMGGMDMDGEMSLDGMDDGGGDDGPSSELESRVEEIENNVGSLSSTVNTVQSENEKISDSLEEIEEDIRKLLEVYEMVTQGVNPFVEGDSLSDSFEHGSGGGSAQGTGNFGDESLFDSDVEDEEDEEIDDDIANAEAEDFLDDGMDEMDDEDDLEFDDVGMDDEFDEMDDDGEDDFELEDGDDASAGSDSADGDLSFDELKSEYESGDADWDGDDASEAGADDTDDAEDPFAEADDAEGDDLGFDDGADEGEDELFAEDAAETGAATAETEPAATIDDLENESTNTEPTGDIAWDDGGRPYLESIPSEYDTQFVVMDWLDYLVSEAGLNGAARTIKFYESIRWVSSPVEAHLQTTLNGFGGGPDVEEPEPRSALGVNHKRSLWRISQIKTPEKERKRFEEWLAQEGLDGAEGDFAGTEADTDEDELSIDIEGAEDAADDLEIDSADDADDEADADAGDADELDTGVNTGNAGTDDEADADGDSGEELVYTAVDDVDEPATDGADASSDDADTTATADAYANEPEQAEQVADDESGGTTFEHVDIDHDDEAEADTNGAQKILIDESGSEDDANAASSAETSRTREAAPDAGTETDAVWTDGTNATVLRENHSRVADDEFNADNGQMIWVDSDVVLSEAGADLYNTGGYARASGAETADENGDDSLKPLFIPDEDGNLTIEPVQLLLVHDDETDRS</sequence>
<comment type="caution">
    <text evidence="5">The sequence shown here is derived from an EMBL/GenBank/DDBJ whole genome shotgun (WGS) entry which is preliminary data.</text>
</comment>
<evidence type="ECO:0000256" key="2">
    <source>
        <dbReference type="ARBA" id="ARBA00022440"/>
    </source>
</evidence>
<feature type="compositionally biased region" description="Acidic residues" evidence="3">
    <location>
        <begin position="559"/>
        <end position="571"/>
    </location>
</feature>
<dbReference type="InterPro" id="IPR009205">
    <property type="entry name" value="FlaC_arc"/>
</dbReference>
<keyword evidence="5" id="KW-0966">Cell projection</keyword>
<keyword evidence="5" id="KW-0969">Cilium</keyword>
<feature type="compositionally biased region" description="Gly residues" evidence="3">
    <location>
        <begin position="184"/>
        <end position="195"/>
    </location>
</feature>
<feature type="compositionally biased region" description="Acidic residues" evidence="3">
    <location>
        <begin position="291"/>
        <end position="347"/>
    </location>
</feature>
<dbReference type="RefSeq" id="WP_120245076.1">
    <property type="nucleotide sequence ID" value="NZ_RAPO01000002.1"/>
</dbReference>
<evidence type="ECO:0000313" key="6">
    <source>
        <dbReference type="Proteomes" id="UP000283805"/>
    </source>
</evidence>
<dbReference type="InterPro" id="IPR006752">
    <property type="entry name" value="Arch_fla_DE"/>
</dbReference>
<dbReference type="Proteomes" id="UP000283805">
    <property type="component" value="Unassembled WGS sequence"/>
</dbReference>
<evidence type="ECO:0000256" key="1">
    <source>
        <dbReference type="ARBA" id="ARBA00004618"/>
    </source>
</evidence>
<reference evidence="5 6" key="1">
    <citation type="submission" date="2018-09" db="EMBL/GenBank/DDBJ databases">
        <title>Genomic Encyclopedia of Archaeal and Bacterial Type Strains, Phase II (KMG-II): from individual species to whole genera.</title>
        <authorList>
            <person name="Goeker M."/>
        </authorList>
    </citation>
    <scope>NUCLEOTIDE SEQUENCE [LARGE SCALE GENOMIC DNA]</scope>
    <source>
        <strain evidence="5 6">DSM 13151</strain>
    </source>
</reference>
<dbReference type="GO" id="GO:0097589">
    <property type="term" value="C:archaeal-type flagellum"/>
    <property type="evidence" value="ECO:0007669"/>
    <property type="project" value="UniProtKB-SubCell"/>
</dbReference>